<gene>
    <name evidence="1" type="ORF">GYA55_03785</name>
</gene>
<evidence type="ECO:0000313" key="1">
    <source>
        <dbReference type="EMBL" id="NMC62268.1"/>
    </source>
</evidence>
<accession>A0A7X9FR04</accession>
<dbReference type="EMBL" id="JAAZON010000149">
    <property type="protein sequence ID" value="NMC62268.1"/>
    <property type="molecule type" value="Genomic_DNA"/>
</dbReference>
<name>A0A7X9FR04_9DELT</name>
<comment type="caution">
    <text evidence="1">The sequence shown here is derived from an EMBL/GenBank/DDBJ whole genome shotgun (WGS) entry which is preliminary data.</text>
</comment>
<reference evidence="1 2" key="1">
    <citation type="journal article" date="2020" name="Biotechnol. Biofuels">
        <title>New insights from the biogas microbiome by comprehensive genome-resolved metagenomics of nearly 1600 species originating from multiple anaerobic digesters.</title>
        <authorList>
            <person name="Campanaro S."/>
            <person name="Treu L."/>
            <person name="Rodriguez-R L.M."/>
            <person name="Kovalovszki A."/>
            <person name="Ziels R.M."/>
            <person name="Maus I."/>
            <person name="Zhu X."/>
            <person name="Kougias P.G."/>
            <person name="Basile A."/>
            <person name="Luo G."/>
            <person name="Schluter A."/>
            <person name="Konstantinidis K.T."/>
            <person name="Angelidaki I."/>
        </authorList>
    </citation>
    <scope>NUCLEOTIDE SEQUENCE [LARGE SCALE GENOMIC DNA]</scope>
    <source>
        <strain evidence="1">AS27yjCOA_65</strain>
    </source>
</reference>
<proteinExistence type="predicted"/>
<organism evidence="1 2">
    <name type="scientific">SAR324 cluster bacterium</name>
    <dbReference type="NCBI Taxonomy" id="2024889"/>
    <lineage>
        <taxon>Bacteria</taxon>
        <taxon>Deltaproteobacteria</taxon>
        <taxon>SAR324 cluster</taxon>
    </lineage>
</organism>
<sequence length="54" mass="6419">MKKYQIKYRLNNGKEDVEKFNDVDSFFKRLEELMADEKTVGIRIAHGPFRSVVK</sequence>
<dbReference type="AlphaFoldDB" id="A0A7X9FR04"/>
<evidence type="ECO:0000313" key="2">
    <source>
        <dbReference type="Proteomes" id="UP000524246"/>
    </source>
</evidence>
<dbReference type="Proteomes" id="UP000524246">
    <property type="component" value="Unassembled WGS sequence"/>
</dbReference>
<protein>
    <submittedName>
        <fullName evidence="1">Uncharacterized protein</fullName>
    </submittedName>
</protein>